<comment type="caution">
    <text evidence="9">The sequence shown here is derived from an EMBL/GenBank/DDBJ whole genome shotgun (WGS) entry which is preliminary data.</text>
</comment>
<keyword evidence="3" id="KW-0813">Transport</keyword>
<evidence type="ECO:0000256" key="2">
    <source>
        <dbReference type="ARBA" id="ARBA00005417"/>
    </source>
</evidence>
<dbReference type="InterPro" id="IPR003593">
    <property type="entry name" value="AAA+_ATPase"/>
</dbReference>
<evidence type="ECO:0000256" key="5">
    <source>
        <dbReference type="ARBA" id="ARBA00022741"/>
    </source>
</evidence>
<evidence type="ECO:0000256" key="7">
    <source>
        <dbReference type="ARBA" id="ARBA00023136"/>
    </source>
</evidence>
<gene>
    <name evidence="9" type="ORF">MAF45_01035</name>
</gene>
<dbReference type="SMART" id="SM00382">
    <property type="entry name" value="AAA"/>
    <property type="match status" value="1"/>
</dbReference>
<keyword evidence="6 9" id="KW-0067">ATP-binding</keyword>
<dbReference type="PANTHER" id="PTHR43297:SF7">
    <property type="entry name" value="D,D-DIPEPTIDE TRANSPORT ATP-BINDING PROTEIN DDPD-RELATED"/>
    <property type="match status" value="1"/>
</dbReference>
<dbReference type="InterPro" id="IPR017871">
    <property type="entry name" value="ABC_transporter-like_CS"/>
</dbReference>
<feature type="domain" description="ABC transporter" evidence="8">
    <location>
        <begin position="6"/>
        <end position="252"/>
    </location>
</feature>
<dbReference type="InterPro" id="IPR003439">
    <property type="entry name" value="ABC_transporter-like_ATP-bd"/>
</dbReference>
<keyword evidence="4" id="KW-1003">Cell membrane</keyword>
<dbReference type="RefSeq" id="WP_237977695.1">
    <property type="nucleotide sequence ID" value="NZ_JAKNCT010000001.1"/>
</dbReference>
<evidence type="ECO:0000259" key="8">
    <source>
        <dbReference type="PROSITE" id="PS50893"/>
    </source>
</evidence>
<dbReference type="GO" id="GO:0005524">
    <property type="term" value="F:ATP binding"/>
    <property type="evidence" value="ECO:0007669"/>
    <property type="project" value="UniProtKB-KW"/>
</dbReference>
<reference evidence="9 10" key="1">
    <citation type="submission" date="2022-02" db="EMBL/GenBank/DDBJ databases">
        <title>Mesosutterella porci, a novel member of the family Sutterellaceae from pig feces.</title>
        <authorList>
            <person name="Wylensek D."/>
            <person name="Clavel T."/>
        </authorList>
    </citation>
    <scope>NUCLEOTIDE SEQUENCE [LARGE SCALE GENOMIC DNA]</scope>
    <source>
        <strain evidence="10">oilRF-744-wt-GAM-9</strain>
    </source>
</reference>
<evidence type="ECO:0000256" key="4">
    <source>
        <dbReference type="ARBA" id="ARBA00022475"/>
    </source>
</evidence>
<keyword evidence="5" id="KW-0547">Nucleotide-binding</keyword>
<keyword evidence="7" id="KW-0472">Membrane</keyword>
<accession>A0ABS9MN43</accession>
<dbReference type="PANTHER" id="PTHR43297">
    <property type="entry name" value="OLIGOPEPTIDE TRANSPORT ATP-BINDING PROTEIN APPD"/>
    <property type="match status" value="1"/>
</dbReference>
<evidence type="ECO:0000256" key="6">
    <source>
        <dbReference type="ARBA" id="ARBA00022840"/>
    </source>
</evidence>
<evidence type="ECO:0000313" key="9">
    <source>
        <dbReference type="EMBL" id="MCG5030039.1"/>
    </source>
</evidence>
<evidence type="ECO:0000313" key="10">
    <source>
        <dbReference type="Proteomes" id="UP001297600"/>
    </source>
</evidence>
<dbReference type="InterPro" id="IPR027417">
    <property type="entry name" value="P-loop_NTPase"/>
</dbReference>
<dbReference type="Pfam" id="PF00005">
    <property type="entry name" value="ABC_tran"/>
    <property type="match status" value="1"/>
</dbReference>
<organism evidence="9 10">
    <name type="scientific">Mesosutterella porci</name>
    <dbReference type="NCBI Taxonomy" id="2915351"/>
    <lineage>
        <taxon>Bacteria</taxon>
        <taxon>Pseudomonadati</taxon>
        <taxon>Pseudomonadota</taxon>
        <taxon>Betaproteobacteria</taxon>
        <taxon>Burkholderiales</taxon>
        <taxon>Sutterellaceae</taxon>
        <taxon>Mesosutterella</taxon>
    </lineage>
</organism>
<dbReference type="InterPro" id="IPR050388">
    <property type="entry name" value="ABC_Ni/Peptide_Import"/>
</dbReference>
<protein>
    <submittedName>
        <fullName evidence="9">ATP-binding cassette domain-containing protein</fullName>
    </submittedName>
</protein>
<sequence length="266" mass="28720">MTLLEVRGLGVALERSGRPLVQDVSFDLSEHECLGVVGESGSGKSLASLALLGLLPAGLRASGRARFEGREILEAPAAARAALRGKVFGYIPQQASGAFDPLTRVGPQLLEAARFAFPDKTEAELREEAEALLSRLKFRRPRETLAHYPFELSGGMAQRALIAAALLLHPRVLVADEPTSALDAVSQKSVIDILGRIRGETGCALVFISHDLAAVQALAGRIIVMEKGRVVESGGVELFHHPSHPYTRRLVETRQALSRHFLEALR</sequence>
<dbReference type="PROSITE" id="PS00211">
    <property type="entry name" value="ABC_TRANSPORTER_1"/>
    <property type="match status" value="1"/>
</dbReference>
<proteinExistence type="inferred from homology"/>
<name>A0ABS9MN43_9BURK</name>
<keyword evidence="10" id="KW-1185">Reference proteome</keyword>
<comment type="similarity">
    <text evidence="2">Belongs to the ABC transporter superfamily.</text>
</comment>
<comment type="subcellular location">
    <subcellularLocation>
        <location evidence="1">Cell inner membrane</location>
        <topology evidence="1">Peripheral membrane protein</topology>
    </subcellularLocation>
</comment>
<dbReference type="Proteomes" id="UP001297600">
    <property type="component" value="Unassembled WGS sequence"/>
</dbReference>
<dbReference type="SUPFAM" id="SSF52540">
    <property type="entry name" value="P-loop containing nucleoside triphosphate hydrolases"/>
    <property type="match status" value="1"/>
</dbReference>
<dbReference type="EMBL" id="JAKNCT010000001">
    <property type="protein sequence ID" value="MCG5030039.1"/>
    <property type="molecule type" value="Genomic_DNA"/>
</dbReference>
<dbReference type="Gene3D" id="3.40.50.300">
    <property type="entry name" value="P-loop containing nucleotide triphosphate hydrolases"/>
    <property type="match status" value="1"/>
</dbReference>
<evidence type="ECO:0000256" key="1">
    <source>
        <dbReference type="ARBA" id="ARBA00004417"/>
    </source>
</evidence>
<dbReference type="PROSITE" id="PS50893">
    <property type="entry name" value="ABC_TRANSPORTER_2"/>
    <property type="match status" value="1"/>
</dbReference>
<evidence type="ECO:0000256" key="3">
    <source>
        <dbReference type="ARBA" id="ARBA00022448"/>
    </source>
</evidence>